<gene>
    <name evidence="1" type="ORF">FQV37_2837</name>
</gene>
<dbReference type="InterPro" id="IPR027417">
    <property type="entry name" value="P-loop_NTPase"/>
</dbReference>
<dbReference type="PANTHER" id="PTHR32301:SF6">
    <property type="entry name" value="GOLVESIN-RELATED"/>
    <property type="match status" value="1"/>
</dbReference>
<dbReference type="GO" id="GO:0016020">
    <property type="term" value="C:membrane"/>
    <property type="evidence" value="ECO:0007669"/>
    <property type="project" value="InterPro"/>
</dbReference>
<sequence length="308" mass="35930">MNETLFFIHIPKTAGTSLRHALEREYPNRLLKDYGQNSETSDVIHNIRNNGFDFESYLETHNVKVFTGHTRLKTNRFHFRSQNIFCFIRNPIDQVLSHYSHHTYHNNYSESLETFVTDKRYQNVQSKYLAGLPLRQIGFIGMTEQYALSLAMINKMYNLNLTELNSNKGIIKKPEPTTDVYELIKINNKTDFDLYEIALHMFEERKALFKQTQPWTYGDSSIEKLRIHGWAYTMDNDEAVHLSLYIDEELFQEITADQLLLNMRTFGVPRNGYVGYACKLPKAAFAAKSTIKVVNSTTNQVINTHYLT</sequence>
<evidence type="ECO:0008006" key="3">
    <source>
        <dbReference type="Google" id="ProtNLM"/>
    </source>
</evidence>
<dbReference type="Gene3D" id="3.40.50.300">
    <property type="entry name" value="P-loop containing nucleotide triphosphate hydrolases"/>
    <property type="match status" value="1"/>
</dbReference>
<dbReference type="PANTHER" id="PTHR32301">
    <property type="entry name" value="COUNTIN RECEPTOR CNR3-RELATED"/>
    <property type="match status" value="1"/>
</dbReference>
<accession>A0A6N7C1W0</accession>
<dbReference type="InterPro" id="IPR005331">
    <property type="entry name" value="Sulfotransferase"/>
</dbReference>
<proteinExistence type="predicted"/>
<protein>
    <recommendedName>
        <fullName evidence="3">Sulfotransferase family protein</fullName>
    </recommendedName>
</protein>
<name>A0A6N7C1W0_9GAMM</name>
<dbReference type="SUPFAM" id="SSF52540">
    <property type="entry name" value="P-loop containing nucleoside triphosphate hydrolases"/>
    <property type="match status" value="1"/>
</dbReference>
<evidence type="ECO:0000313" key="1">
    <source>
        <dbReference type="EMBL" id="KAF0569356.1"/>
    </source>
</evidence>
<dbReference type="AlphaFoldDB" id="A0A6N7C1W0"/>
<organism evidence="1 2">
    <name type="scientific">Psychrobacter nivimaris</name>
    <dbReference type="NCBI Taxonomy" id="281738"/>
    <lineage>
        <taxon>Bacteria</taxon>
        <taxon>Pseudomonadati</taxon>
        <taxon>Pseudomonadota</taxon>
        <taxon>Gammaproteobacteria</taxon>
        <taxon>Moraxellales</taxon>
        <taxon>Moraxellaceae</taxon>
        <taxon>Psychrobacter</taxon>
    </lineage>
</organism>
<dbReference type="Pfam" id="PF03567">
    <property type="entry name" value="Sulfotransfer_2"/>
    <property type="match status" value="1"/>
</dbReference>
<keyword evidence="2" id="KW-1185">Reference proteome</keyword>
<dbReference type="InterPro" id="IPR053259">
    <property type="entry name" value="Golvesin-related_Golgi"/>
</dbReference>
<dbReference type="Proteomes" id="UP000471465">
    <property type="component" value="Unassembled WGS sequence"/>
</dbReference>
<evidence type="ECO:0000313" key="2">
    <source>
        <dbReference type="Proteomes" id="UP000471465"/>
    </source>
</evidence>
<comment type="caution">
    <text evidence="1">The sequence shown here is derived from an EMBL/GenBank/DDBJ whole genome shotgun (WGS) entry which is preliminary data.</text>
</comment>
<reference evidence="1 2" key="1">
    <citation type="submission" date="2019-09" db="EMBL/GenBank/DDBJ databases">
        <title>Draft genome sequence of Psychrobacter nivimaris LAMA 639, in search for biotechnological relevant genes.</title>
        <authorList>
            <person name="Lima A.O.S."/>
            <person name="Staloch B.E.K."/>
            <person name="Freitas R.C."/>
            <person name="Niero H."/>
            <person name="Silva M.A.C."/>
        </authorList>
    </citation>
    <scope>NUCLEOTIDE SEQUENCE [LARGE SCALE GENOMIC DNA]</scope>
    <source>
        <strain evidence="1 2">LAMA 639</strain>
    </source>
</reference>
<dbReference type="RefSeq" id="WP_160021413.1">
    <property type="nucleotide sequence ID" value="NZ_VZIZ01000009.1"/>
</dbReference>
<dbReference type="EMBL" id="VZIZ01000009">
    <property type="protein sequence ID" value="KAF0569356.1"/>
    <property type="molecule type" value="Genomic_DNA"/>
</dbReference>
<dbReference type="GO" id="GO:0008146">
    <property type="term" value="F:sulfotransferase activity"/>
    <property type="evidence" value="ECO:0007669"/>
    <property type="project" value="InterPro"/>
</dbReference>